<dbReference type="AlphaFoldDB" id="A0A380YTG9"/>
<accession>Q5LIG0</accession>
<protein>
    <submittedName>
        <fullName evidence="1">Uncharacterized protein</fullName>
    </submittedName>
</protein>
<accession>A0A380YTG9</accession>
<evidence type="ECO:0000313" key="1">
    <source>
        <dbReference type="EMBL" id="CAH06066.1"/>
    </source>
</evidence>
<proteinExistence type="predicted"/>
<dbReference type="EMBL" id="CR626927">
    <property type="protein sequence ID" value="CAH06066.1"/>
    <property type="molecule type" value="Genomic_DNA"/>
</dbReference>
<organism evidence="1 2">
    <name type="scientific">Bacteroides fragilis (strain ATCC 25285 / DSM 2151 / CCUG 4856 / JCM 11019 / LMG 10263 / NCTC 9343 / Onslow / VPI 2553 / EN-2)</name>
    <dbReference type="NCBI Taxonomy" id="272559"/>
    <lineage>
        <taxon>Bacteria</taxon>
        <taxon>Pseudomonadati</taxon>
        <taxon>Bacteroidota</taxon>
        <taxon>Bacteroidia</taxon>
        <taxon>Bacteroidales</taxon>
        <taxon>Bacteroidaceae</taxon>
        <taxon>Bacteroides</taxon>
    </lineage>
</organism>
<sequence>MNKSYFIGILIFASMTDIMANTSKNEEVEAIVSSIEQTEFSGYQLVLLTGAGSGIIQSVELINNKTIRVSVIRGSHVRIDHRANGLPVYTENFFMDDSSTFEFEATTESFLIEADYNGESSSSGTKRYETRMYDLKWVP</sequence>
<reference evidence="1 2" key="1">
    <citation type="journal article" date="2005" name="Science">
        <title>Extensive DNA inversions in the B. fragilis genome control variable gene expression.</title>
        <authorList>
            <person name="Cerdeno-Tarraga A.M."/>
            <person name="Patrick S."/>
            <person name="Crosmann L."/>
            <person name="Blakely G."/>
            <person name="Abratt V."/>
            <person name="Lennard N."/>
            <person name="Duerden B."/>
            <person name="Poxton I."/>
            <person name="Harris B."/>
            <person name="Quail M.A."/>
            <person name="Barron A."/>
            <person name="Clarck L."/>
            <person name="Corton C."/>
            <person name="Doggett J."/>
            <person name="Holden M.T.G."/>
            <person name="Larke N."/>
            <person name="Line A."/>
            <person name="Lord A."/>
            <person name="Norbertczak H."/>
            <person name="Ormond D."/>
            <person name="Price C."/>
            <person name="Rabbinowitsch E."/>
            <person name="Woodward J."/>
            <person name="Barrel B.G."/>
            <person name="Parkhill J."/>
        </authorList>
    </citation>
    <scope>NUCLEOTIDE SEQUENCE [LARGE SCALE GENOMIC DNA]</scope>
    <source>
        <strain evidence="2">ATCC 25285 / DSM 2151 / CCUG 4856 / JCM 11019 / LMG 10263 / NCTC 9343 / Onslow / VPI 2553 / EN-2</strain>
    </source>
</reference>
<keyword evidence="2" id="KW-1185">Reference proteome</keyword>
<name>A0A380YTG9_BACFN</name>
<dbReference type="RefSeq" id="WP_010991974.1">
    <property type="nucleotide sequence ID" value="NC_003228.3"/>
</dbReference>
<dbReference type="Proteomes" id="UP000006731">
    <property type="component" value="Chromosome"/>
</dbReference>
<gene>
    <name evidence="1" type="ORF">BF9343_0287</name>
</gene>
<dbReference type="KEGG" id="bfs:BF9343_0287"/>
<dbReference type="HOGENOM" id="CLU_1841104_0_0_10"/>
<dbReference type="GeneID" id="60367063"/>
<evidence type="ECO:0000313" key="2">
    <source>
        <dbReference type="Proteomes" id="UP000006731"/>
    </source>
</evidence>